<dbReference type="InterPro" id="IPR000387">
    <property type="entry name" value="Tyr_Pase_dom"/>
</dbReference>
<sequence>MKCLLLLAAFAVLTSCGANLPQSFYKKSLTEENYVENSKNNYSLYFNANTTDAQVHIQLVPDAITWQPTADGYGNTALLAKQLHRPYFTITSGTDTLTVANRHIYFKEVVNFRDIGGLKTTEGKTVKWGKIFRSDNLSNLKASEFSKFNDLNIKTVFDLRTNHEIKGKEDNLPTATEYIHFPTLEDNEDLLSKMRARVINGEVSDEQSLNLMLDLYRSVISDNIPSLKKLIHQIVDSNDAVLYHCSAGKDRTGVVTALLLSILKVDRETITQEYLLSNYYRRAKLEKIISKVKIAKLVKTRIELQAIQNFMSVDERYLNAAFTEIDAKYGGIDLFIQNQLGIDDVQRALIIKKLTY</sequence>
<evidence type="ECO:0000313" key="4">
    <source>
        <dbReference type="EMBL" id="KGO94767.1"/>
    </source>
</evidence>
<dbReference type="InterPro" id="IPR026893">
    <property type="entry name" value="Tyr/Ser_Pase_IphP-type"/>
</dbReference>
<dbReference type="PANTHER" id="PTHR31126">
    <property type="entry name" value="TYROSINE-PROTEIN PHOSPHATASE"/>
    <property type="match status" value="1"/>
</dbReference>
<name>A0A0A2MQ27_9FLAO</name>
<dbReference type="Pfam" id="PF13350">
    <property type="entry name" value="Y_phosphatase3"/>
    <property type="match status" value="1"/>
</dbReference>
<dbReference type="InterPro" id="IPR029021">
    <property type="entry name" value="Prot-tyrosine_phosphatase-like"/>
</dbReference>
<keyword evidence="5" id="KW-1185">Reference proteome</keyword>
<dbReference type="GO" id="GO:0004721">
    <property type="term" value="F:phosphoprotein phosphatase activity"/>
    <property type="evidence" value="ECO:0007669"/>
    <property type="project" value="InterPro"/>
</dbReference>
<dbReference type="OrthoDB" id="1188001at2"/>
<reference evidence="4 5" key="1">
    <citation type="submission" date="2013-09" db="EMBL/GenBank/DDBJ databases">
        <authorList>
            <person name="Zeng Z."/>
            <person name="Chen C."/>
        </authorList>
    </citation>
    <scope>NUCLEOTIDE SEQUENCE [LARGE SCALE GENOMIC DNA]</scope>
    <source>
        <strain evidence="4 5">WB 4.1-42</strain>
    </source>
</reference>
<dbReference type="Gene3D" id="3.90.190.10">
    <property type="entry name" value="Protein tyrosine phosphatase superfamily"/>
    <property type="match status" value="1"/>
</dbReference>
<dbReference type="PANTHER" id="PTHR31126:SF1">
    <property type="entry name" value="TYROSINE SPECIFIC PROTEIN PHOSPHATASES DOMAIN-CONTAINING PROTEIN"/>
    <property type="match status" value="1"/>
</dbReference>
<evidence type="ECO:0000313" key="5">
    <source>
        <dbReference type="Proteomes" id="UP000030111"/>
    </source>
</evidence>
<feature type="domain" description="Tyrosine specific protein phosphatases" evidence="3">
    <location>
        <begin position="221"/>
        <end position="295"/>
    </location>
</feature>
<dbReference type="Proteomes" id="UP000030111">
    <property type="component" value="Unassembled WGS sequence"/>
</dbReference>
<keyword evidence="2" id="KW-0732">Signal</keyword>
<dbReference type="eggNOG" id="COG2365">
    <property type="taxonomic scope" value="Bacteria"/>
</dbReference>
<dbReference type="SUPFAM" id="SSF52799">
    <property type="entry name" value="(Phosphotyrosine protein) phosphatases II"/>
    <property type="match status" value="1"/>
</dbReference>
<evidence type="ECO:0000256" key="2">
    <source>
        <dbReference type="SAM" id="SignalP"/>
    </source>
</evidence>
<comment type="caution">
    <text evidence="4">The sequence shown here is derived from an EMBL/GenBank/DDBJ whole genome shotgun (WGS) entry which is preliminary data.</text>
</comment>
<proteinExistence type="inferred from homology"/>
<feature type="signal peptide" evidence="2">
    <location>
        <begin position="1"/>
        <end position="18"/>
    </location>
</feature>
<accession>A0A0A2MQ27</accession>
<evidence type="ECO:0000256" key="1">
    <source>
        <dbReference type="ARBA" id="ARBA00009580"/>
    </source>
</evidence>
<dbReference type="RefSeq" id="WP_026992147.1">
    <property type="nucleotide sequence ID" value="NZ_JRLY01000001.1"/>
</dbReference>
<feature type="chain" id="PRO_5001992492" evidence="2">
    <location>
        <begin position="19"/>
        <end position="356"/>
    </location>
</feature>
<gene>
    <name evidence="4" type="ORF">Q766_01240</name>
</gene>
<protein>
    <submittedName>
        <fullName evidence="4">Protein tyrosine phosphatase</fullName>
    </submittedName>
</protein>
<evidence type="ECO:0000259" key="3">
    <source>
        <dbReference type="PROSITE" id="PS50056"/>
    </source>
</evidence>
<comment type="similarity">
    <text evidence="1">Belongs to the protein-tyrosine phosphatase family.</text>
</comment>
<dbReference type="PROSITE" id="PS50056">
    <property type="entry name" value="TYR_PHOSPHATASE_2"/>
    <property type="match status" value="1"/>
</dbReference>
<dbReference type="PROSITE" id="PS51257">
    <property type="entry name" value="PROKAR_LIPOPROTEIN"/>
    <property type="match status" value="1"/>
</dbReference>
<dbReference type="STRING" id="1121898.GCA_000422725_00721"/>
<dbReference type="EMBL" id="JRLY01000001">
    <property type="protein sequence ID" value="KGO94767.1"/>
    <property type="molecule type" value="Genomic_DNA"/>
</dbReference>
<organism evidence="4 5">
    <name type="scientific">Flavobacterium subsaxonicum WB 4.1-42 = DSM 21790</name>
    <dbReference type="NCBI Taxonomy" id="1121898"/>
    <lineage>
        <taxon>Bacteria</taxon>
        <taxon>Pseudomonadati</taxon>
        <taxon>Bacteroidota</taxon>
        <taxon>Flavobacteriia</taxon>
        <taxon>Flavobacteriales</taxon>
        <taxon>Flavobacteriaceae</taxon>
        <taxon>Flavobacterium</taxon>
    </lineage>
</organism>
<dbReference type="AlphaFoldDB" id="A0A0A2MQ27"/>